<protein>
    <submittedName>
        <fullName evidence="3">Acyl-CoA synthetase FdrA</fullName>
    </submittedName>
</protein>
<name>A0A926F8J5_9FIRM</name>
<dbReference type="GO" id="GO:0009361">
    <property type="term" value="C:succinate-CoA ligase complex (ADP-forming)"/>
    <property type="evidence" value="ECO:0007669"/>
    <property type="project" value="TreeGrafter"/>
</dbReference>
<evidence type="ECO:0000313" key="3">
    <source>
        <dbReference type="EMBL" id="MBC8595910.1"/>
    </source>
</evidence>
<dbReference type="NCBIfam" id="NF004760">
    <property type="entry name" value="PRK06091.1"/>
    <property type="match status" value="1"/>
</dbReference>
<dbReference type="GO" id="GO:0004776">
    <property type="term" value="F:succinate-CoA ligase (GDP-forming) activity"/>
    <property type="evidence" value="ECO:0007669"/>
    <property type="project" value="TreeGrafter"/>
</dbReference>
<dbReference type="Proteomes" id="UP000647416">
    <property type="component" value="Unassembled WGS sequence"/>
</dbReference>
<organism evidence="3 4">
    <name type="scientific">Qingrenia yutianensis</name>
    <dbReference type="NCBI Taxonomy" id="2763676"/>
    <lineage>
        <taxon>Bacteria</taxon>
        <taxon>Bacillati</taxon>
        <taxon>Bacillota</taxon>
        <taxon>Clostridia</taxon>
        <taxon>Eubacteriales</taxon>
        <taxon>Oscillospiraceae</taxon>
        <taxon>Qingrenia</taxon>
    </lineage>
</organism>
<dbReference type="AlphaFoldDB" id="A0A926F8J5"/>
<dbReference type="Gene3D" id="3.40.50.261">
    <property type="entry name" value="Succinyl-CoA synthetase domains"/>
    <property type="match status" value="2"/>
</dbReference>
<sequence length="514" mass="55935">MVVKNYIEKNRYYDSVFLMKIAGKLAQTEDIDNASIGMGTPLNKETICDLGLDTEEMNTAGPNDLIIAVRAKDEEACSRAKEKFAKLVSERNSGNMQNSFRSIAGAKNAIPDANLAIISVAGEYAAAEAKRALMNDMNVFMFSDNVDIGDEVELKNLALKKGKFMMGPGCGLSFINGAAIGLCSMVNRGDIGLAGASGSGIQTVMVLVHRNGFGISHAIGTGGRDMSDEVGGITMIQSIKALENDEGTKVIALISKPPAHSALLKVIDVIKKCKKPVVVQFLNGDNKILEENGIMYSETFDETAKKVMELSCGHVVEMKKIFDENIDTDAEISKFSPRQKYFRAILCGGSLADETQILWRKSAGEIYSNVALDKKFMLPDPFSSIKNTVIDIGDETFTKGRAHVAIDPTARVNRFVKEARDPETAVIYLDFLLGYALHPDPASVMSKVICEEKERAKKEGRHLTVIATICGSDLDPQNFDKQAEILKESGVILADTNVKAVNLAMKIIKGTEER</sequence>
<feature type="domain" description="CoA-binding" evidence="2">
    <location>
        <begin position="189"/>
        <end position="279"/>
    </location>
</feature>
<gene>
    <name evidence="3" type="primary">fdrA</name>
    <name evidence="3" type="ORF">H8706_03380</name>
</gene>
<evidence type="ECO:0000313" key="4">
    <source>
        <dbReference type="Proteomes" id="UP000647416"/>
    </source>
</evidence>
<dbReference type="Pfam" id="PF00549">
    <property type="entry name" value="Ligase_CoA"/>
    <property type="match status" value="1"/>
</dbReference>
<accession>A0A926F8J5</accession>
<dbReference type="GO" id="GO:0004775">
    <property type="term" value="F:succinate-CoA ligase (ADP-forming) activity"/>
    <property type="evidence" value="ECO:0007669"/>
    <property type="project" value="TreeGrafter"/>
</dbReference>
<reference evidence="3" key="1">
    <citation type="submission" date="2020-08" db="EMBL/GenBank/DDBJ databases">
        <title>Genome public.</title>
        <authorList>
            <person name="Liu C."/>
            <person name="Sun Q."/>
        </authorList>
    </citation>
    <scope>NUCLEOTIDE SEQUENCE</scope>
    <source>
        <strain evidence="3">NSJ-50</strain>
    </source>
</reference>
<dbReference type="GO" id="GO:0006099">
    <property type="term" value="P:tricarboxylic acid cycle"/>
    <property type="evidence" value="ECO:0007669"/>
    <property type="project" value="TreeGrafter"/>
</dbReference>
<keyword evidence="4" id="KW-1185">Reference proteome</keyword>
<dbReference type="Pfam" id="PF02629">
    <property type="entry name" value="CoA_binding"/>
    <property type="match status" value="1"/>
</dbReference>
<evidence type="ECO:0000259" key="2">
    <source>
        <dbReference type="Pfam" id="PF02629"/>
    </source>
</evidence>
<comment type="caution">
    <text evidence="3">The sequence shown here is derived from an EMBL/GenBank/DDBJ whole genome shotgun (WGS) entry which is preliminary data.</text>
</comment>
<dbReference type="InterPro" id="IPR016102">
    <property type="entry name" value="Succinyl-CoA_synth-like"/>
</dbReference>
<dbReference type="Gene3D" id="3.40.50.720">
    <property type="entry name" value="NAD(P)-binding Rossmann-like Domain"/>
    <property type="match status" value="1"/>
</dbReference>
<dbReference type="InterPro" id="IPR005811">
    <property type="entry name" value="SUCC_ACL_C"/>
</dbReference>
<proteinExistence type="predicted"/>
<evidence type="ECO:0000259" key="1">
    <source>
        <dbReference type="Pfam" id="PF00549"/>
    </source>
</evidence>
<feature type="domain" description="ATP-citrate synthase/succinyl-CoA ligase C-terminal" evidence="1">
    <location>
        <begin position="346"/>
        <end position="506"/>
    </location>
</feature>
<dbReference type="PANTHER" id="PTHR11117">
    <property type="entry name" value="SUCCINYL-COA LIGASE SUBUNIT ALPHA"/>
    <property type="match status" value="1"/>
</dbReference>
<dbReference type="RefSeq" id="WP_262431490.1">
    <property type="nucleotide sequence ID" value="NZ_JACRTE010000003.1"/>
</dbReference>
<dbReference type="InterPro" id="IPR003781">
    <property type="entry name" value="CoA-bd"/>
</dbReference>
<dbReference type="PANTHER" id="PTHR11117:SF24">
    <property type="entry name" value="PROTEIN FDRA"/>
    <property type="match status" value="1"/>
</dbReference>
<dbReference type="EMBL" id="JACRTE010000003">
    <property type="protein sequence ID" value="MBC8595910.1"/>
    <property type="molecule type" value="Genomic_DNA"/>
</dbReference>
<dbReference type="SUPFAM" id="SSF52210">
    <property type="entry name" value="Succinyl-CoA synthetase domains"/>
    <property type="match status" value="2"/>
</dbReference>
<dbReference type="GO" id="GO:0005829">
    <property type="term" value="C:cytosol"/>
    <property type="evidence" value="ECO:0007669"/>
    <property type="project" value="TreeGrafter"/>
</dbReference>